<dbReference type="Proteomes" id="UP000592294">
    <property type="component" value="Unassembled WGS sequence"/>
</dbReference>
<gene>
    <name evidence="1" type="ORF">HW932_19320</name>
</gene>
<evidence type="ECO:0000313" key="1">
    <source>
        <dbReference type="EMBL" id="NVZ11405.1"/>
    </source>
</evidence>
<dbReference type="AlphaFoldDB" id="A0A850REJ9"/>
<organism evidence="1 2">
    <name type="scientific">Allochromatium humboldtianum</name>
    <dbReference type="NCBI Taxonomy" id="504901"/>
    <lineage>
        <taxon>Bacteria</taxon>
        <taxon>Pseudomonadati</taxon>
        <taxon>Pseudomonadota</taxon>
        <taxon>Gammaproteobacteria</taxon>
        <taxon>Chromatiales</taxon>
        <taxon>Chromatiaceae</taxon>
        <taxon>Allochromatium</taxon>
    </lineage>
</organism>
<sequence>MAKVRKFDTGITGVPEQKTSYATSQNIVPEIATEIANRVAASAPMKVTGKPGNPRPRRYKQKTYSLLQEDIDLIEGLVAEVRRGGLYERGRSDVVRAGVKLLSQLPLEDKLKAFETIESLKAN</sequence>
<comment type="caution">
    <text evidence="1">The sequence shown here is derived from an EMBL/GenBank/DDBJ whole genome shotgun (WGS) entry which is preliminary data.</text>
</comment>
<protein>
    <submittedName>
        <fullName evidence="1">Uncharacterized protein</fullName>
    </submittedName>
</protein>
<dbReference type="RefSeq" id="WP_176978105.1">
    <property type="nucleotide sequence ID" value="NZ_JABZEO010000022.1"/>
</dbReference>
<dbReference type="EMBL" id="JABZEO010000022">
    <property type="protein sequence ID" value="NVZ11405.1"/>
    <property type="molecule type" value="Genomic_DNA"/>
</dbReference>
<proteinExistence type="predicted"/>
<name>A0A850REJ9_9GAMM</name>
<accession>A0A850REJ9</accession>
<keyword evidence="2" id="KW-1185">Reference proteome</keyword>
<reference evidence="1 2" key="1">
    <citation type="submission" date="2020-06" db="EMBL/GenBank/DDBJ databases">
        <title>Whole-genome sequence of Allochromatium humboldtianum DSM 21881, type strain.</title>
        <authorList>
            <person name="Kyndt J.A."/>
            <person name="Meyer T.E."/>
        </authorList>
    </citation>
    <scope>NUCLEOTIDE SEQUENCE [LARGE SCALE GENOMIC DNA]</scope>
    <source>
        <strain evidence="1 2">DSM 21881</strain>
    </source>
</reference>
<evidence type="ECO:0000313" key="2">
    <source>
        <dbReference type="Proteomes" id="UP000592294"/>
    </source>
</evidence>